<keyword evidence="2" id="KW-0614">Plasmid</keyword>
<feature type="transmembrane region" description="Helical" evidence="1">
    <location>
        <begin position="36"/>
        <end position="54"/>
    </location>
</feature>
<geneLocation type="plasmid" evidence="3">
    <name>p229813-KPC</name>
</geneLocation>
<sequence>MATFLFWITIVGAFTGLIGTFIVFFTSNKSDIGKDLGLIGASLAGLGAFSLLWMRAFI</sequence>
<dbReference type="AlphaFoldDB" id="A0A6B7PXH5"/>
<dbReference type="EMBL" id="MN310367">
    <property type="protein sequence ID" value="QFX76258.1"/>
    <property type="molecule type" value="Genomic_DNA"/>
</dbReference>
<reference evidence="2" key="1">
    <citation type="submission" date="2019-08" db="EMBL/GenBank/DDBJ databases">
        <authorList>
            <person name="Zhou D."/>
        </authorList>
    </citation>
    <scope>NUCLEOTIDE SEQUENCE</scope>
    <source>
        <strain evidence="2">170516602</strain>
        <strain evidence="3">1712229813</strain>
        <plasmid evidence="3">p229813-KPC</plasmid>
        <plasmid evidence="2">p516602-KPC</plasmid>
    </source>
</reference>
<name>A0A6B7PXH5_MORMO</name>
<feature type="transmembrane region" description="Helical" evidence="1">
    <location>
        <begin position="6"/>
        <end position="24"/>
    </location>
</feature>
<keyword evidence="1" id="KW-0812">Transmembrane</keyword>
<dbReference type="EMBL" id="MN310368">
    <property type="protein sequence ID" value="QGJ80008.1"/>
    <property type="molecule type" value="Genomic_DNA"/>
</dbReference>
<dbReference type="RefSeq" id="WP_205448023.1">
    <property type="nucleotide sequence ID" value="NZ_CP070522.1"/>
</dbReference>
<geneLocation type="plasmid" evidence="2">
    <name>p516602-KPC</name>
</geneLocation>
<evidence type="ECO:0000313" key="3">
    <source>
        <dbReference type="EMBL" id="QGJ80008.1"/>
    </source>
</evidence>
<keyword evidence="1" id="KW-1133">Transmembrane helix</keyword>
<proteinExistence type="predicted"/>
<protein>
    <submittedName>
        <fullName evidence="2">Uncharacterized protein</fullName>
    </submittedName>
</protein>
<evidence type="ECO:0000256" key="1">
    <source>
        <dbReference type="SAM" id="Phobius"/>
    </source>
</evidence>
<accession>A0A6B7PXH5</accession>
<evidence type="ECO:0000313" key="2">
    <source>
        <dbReference type="EMBL" id="QFX76258.1"/>
    </source>
</evidence>
<keyword evidence="1" id="KW-0472">Membrane</keyword>
<organism evidence="2">
    <name type="scientific">Morganella morganii</name>
    <name type="common">Proteus morganii</name>
    <dbReference type="NCBI Taxonomy" id="582"/>
    <lineage>
        <taxon>Bacteria</taxon>
        <taxon>Pseudomonadati</taxon>
        <taxon>Pseudomonadota</taxon>
        <taxon>Gammaproteobacteria</taxon>
        <taxon>Enterobacterales</taxon>
        <taxon>Morganellaceae</taxon>
        <taxon>Morganella</taxon>
    </lineage>
</organism>